<name>A0A1J7JLQ4_9PEZI</name>
<evidence type="ECO:0000256" key="1">
    <source>
        <dbReference type="SAM" id="MobiDB-lite"/>
    </source>
</evidence>
<dbReference type="AlphaFoldDB" id="A0A1J7JLQ4"/>
<keyword evidence="2" id="KW-1133">Transmembrane helix</keyword>
<accession>A0A1J7JLQ4</accession>
<gene>
    <name evidence="3" type="ORF">CONLIGDRAFT_630717</name>
</gene>
<protein>
    <submittedName>
        <fullName evidence="3">Uncharacterized protein</fullName>
    </submittedName>
</protein>
<evidence type="ECO:0000256" key="2">
    <source>
        <dbReference type="SAM" id="Phobius"/>
    </source>
</evidence>
<dbReference type="EMBL" id="KV875096">
    <property type="protein sequence ID" value="OIW30792.1"/>
    <property type="molecule type" value="Genomic_DNA"/>
</dbReference>
<organism evidence="3 4">
    <name type="scientific">Coniochaeta ligniaria NRRL 30616</name>
    <dbReference type="NCBI Taxonomy" id="1408157"/>
    <lineage>
        <taxon>Eukaryota</taxon>
        <taxon>Fungi</taxon>
        <taxon>Dikarya</taxon>
        <taxon>Ascomycota</taxon>
        <taxon>Pezizomycotina</taxon>
        <taxon>Sordariomycetes</taxon>
        <taxon>Sordariomycetidae</taxon>
        <taxon>Coniochaetales</taxon>
        <taxon>Coniochaetaceae</taxon>
        <taxon>Coniochaeta</taxon>
    </lineage>
</organism>
<sequence>MSLVGSSAASLGLGLSLVSFTSTLILGITHLIISNGSKLFLQFFQSRSISSHDRRAVGDMQRSPSVAAEGGDSGDGGIVKRAV</sequence>
<keyword evidence="2" id="KW-0472">Membrane</keyword>
<evidence type="ECO:0000313" key="4">
    <source>
        <dbReference type="Proteomes" id="UP000182658"/>
    </source>
</evidence>
<feature type="transmembrane region" description="Helical" evidence="2">
    <location>
        <begin position="12"/>
        <end position="33"/>
    </location>
</feature>
<dbReference type="Proteomes" id="UP000182658">
    <property type="component" value="Unassembled WGS sequence"/>
</dbReference>
<keyword evidence="4" id="KW-1185">Reference proteome</keyword>
<dbReference type="InParanoid" id="A0A1J7JLQ4"/>
<feature type="region of interest" description="Disordered" evidence="1">
    <location>
        <begin position="54"/>
        <end position="83"/>
    </location>
</feature>
<keyword evidence="2" id="KW-0812">Transmembrane</keyword>
<reference evidence="3 4" key="1">
    <citation type="submission" date="2016-10" db="EMBL/GenBank/DDBJ databases">
        <title>Draft genome sequence of Coniochaeta ligniaria NRRL30616, a lignocellulolytic fungus for bioabatement of inhibitors in plant biomass hydrolysates.</title>
        <authorList>
            <consortium name="DOE Joint Genome Institute"/>
            <person name="Jimenez D.J."/>
            <person name="Hector R.E."/>
            <person name="Riley R."/>
            <person name="Sun H."/>
            <person name="Grigoriev I.V."/>
            <person name="Van Elsas J.D."/>
            <person name="Nichols N.N."/>
        </authorList>
    </citation>
    <scope>NUCLEOTIDE SEQUENCE [LARGE SCALE GENOMIC DNA]</scope>
    <source>
        <strain evidence="3 4">NRRL 30616</strain>
    </source>
</reference>
<evidence type="ECO:0000313" key="3">
    <source>
        <dbReference type="EMBL" id="OIW30792.1"/>
    </source>
</evidence>
<proteinExistence type="predicted"/>